<dbReference type="InterPro" id="IPR036291">
    <property type="entry name" value="NAD(P)-bd_dom_sf"/>
</dbReference>
<accession>E6SG78</accession>
<dbReference type="eggNOG" id="COG5495">
    <property type="taxonomic scope" value="Bacteria"/>
</dbReference>
<dbReference type="InterPro" id="IPR018931">
    <property type="entry name" value="DUF2520"/>
</dbReference>
<dbReference type="PANTHER" id="PTHR40459">
    <property type="entry name" value="CONSERVED HYPOTHETICAL ALANINE AND LEUCINE RICH PROTEIN"/>
    <property type="match status" value="1"/>
</dbReference>
<feature type="region of interest" description="Disordered" evidence="1">
    <location>
        <begin position="296"/>
        <end position="322"/>
    </location>
</feature>
<feature type="compositionally biased region" description="Gly residues" evidence="1">
    <location>
        <begin position="148"/>
        <end position="159"/>
    </location>
</feature>
<dbReference type="SUPFAM" id="SSF51735">
    <property type="entry name" value="NAD(P)-binding Rossmann-fold domains"/>
    <property type="match status" value="1"/>
</dbReference>
<dbReference type="Pfam" id="PF10728">
    <property type="entry name" value="DUF2520"/>
    <property type="match status" value="1"/>
</dbReference>
<feature type="domain" description="DUF2520" evidence="2">
    <location>
        <begin position="325"/>
        <end position="370"/>
    </location>
</feature>
<proteinExistence type="predicted"/>
<dbReference type="EMBL" id="CP002344">
    <property type="protein sequence ID" value="ADU50495.1"/>
    <property type="molecule type" value="Genomic_DNA"/>
</dbReference>
<gene>
    <name evidence="3" type="ordered locus">Tmar_0372</name>
</gene>
<feature type="region of interest" description="Disordered" evidence="1">
    <location>
        <begin position="145"/>
        <end position="180"/>
    </location>
</feature>
<evidence type="ECO:0000313" key="3">
    <source>
        <dbReference type="EMBL" id="ADU50495.1"/>
    </source>
</evidence>
<reference evidence="4" key="2">
    <citation type="journal article" date="2010" name="Stand. Genomic Sci.">
        <title>Complete genome sequence of Thermaerobacter marianensis type strain (7p75aT).</title>
        <authorList>
            <person name="Han C."/>
            <person name="Gu W."/>
            <person name="Zhang X."/>
            <person name="Lapidus A."/>
            <person name="Nolan M."/>
            <person name="Copeland A."/>
            <person name="Lucas S."/>
            <person name="Glavina Del Rio T."/>
            <person name="Tice H."/>
            <person name="Cheng J."/>
            <person name="Tapia R."/>
            <person name="Goodwin L."/>
            <person name="Pitluck S."/>
            <person name="Pagani I."/>
            <person name="Ivanova N."/>
            <person name="Mavromatis K."/>
            <person name="Mikhailova N."/>
            <person name="Pati A."/>
            <person name="Chen A."/>
            <person name="Palaniappan K."/>
            <person name="Land M."/>
            <person name="Hauser L."/>
            <person name="Chang Y."/>
            <person name="Jeffries C."/>
            <person name="Schneider S."/>
            <person name="Rohde M."/>
            <person name="Goker M."/>
            <person name="Pukall R."/>
            <person name="Woyke T."/>
            <person name="Bristow J."/>
            <person name="Eisen J."/>
            <person name="Markowitz V."/>
            <person name="Hugenholtz P."/>
            <person name="Kyrpides N."/>
            <person name="Klenk H."/>
            <person name="Detter J."/>
        </authorList>
    </citation>
    <scope>NUCLEOTIDE SEQUENCE [LARGE SCALE GENOMIC DNA]</scope>
    <source>
        <strain evidence="4">ATCC 700841 / DSM 12885 / JCM 10246 / 7p75a</strain>
    </source>
</reference>
<evidence type="ECO:0000256" key="1">
    <source>
        <dbReference type="SAM" id="MobiDB-lite"/>
    </source>
</evidence>
<dbReference type="AlphaFoldDB" id="E6SG78"/>
<dbReference type="SUPFAM" id="SSF48179">
    <property type="entry name" value="6-phosphogluconate dehydrogenase C-terminal domain-like"/>
    <property type="match status" value="1"/>
</dbReference>
<dbReference type="HOGENOM" id="CLU_637655_0_0_9"/>
<dbReference type="STRING" id="644966.Tmar_0372"/>
<dbReference type="InterPro" id="IPR037108">
    <property type="entry name" value="TM1727-like_C_sf"/>
</dbReference>
<dbReference type="PANTHER" id="PTHR40459:SF1">
    <property type="entry name" value="CONSERVED HYPOTHETICAL ALANINE AND LEUCINE RICH PROTEIN"/>
    <property type="match status" value="1"/>
</dbReference>
<dbReference type="KEGG" id="tmr:Tmar_0372"/>
<feature type="compositionally biased region" description="Pro residues" evidence="1">
    <location>
        <begin position="163"/>
        <end position="176"/>
    </location>
</feature>
<reference evidence="3 4" key="1">
    <citation type="journal article" date="2010" name="Stand. Genomic Sci.">
        <title>Complete genome sequence of Thermaerobacter marianensis type strain (7p75a).</title>
        <authorList>
            <person name="Han C."/>
            <person name="Gu W."/>
            <person name="Zhang X."/>
            <person name="Lapidus A."/>
            <person name="Nolan M."/>
            <person name="Copeland A."/>
            <person name="Lucas S."/>
            <person name="Del Rio T.G."/>
            <person name="Tice H."/>
            <person name="Cheng J.F."/>
            <person name="Tapia R."/>
            <person name="Goodwin L."/>
            <person name="Pitluck S."/>
            <person name="Pagani I."/>
            <person name="Ivanova N."/>
            <person name="Mavromatis K."/>
            <person name="Mikhailova N."/>
            <person name="Pati A."/>
            <person name="Chen A."/>
            <person name="Palaniappan K."/>
            <person name="Land M."/>
            <person name="Hauser L."/>
            <person name="Chang Y.J."/>
            <person name="Jeffries C.D."/>
            <person name="Schneider S."/>
            <person name="Rohde M."/>
            <person name="Goker M."/>
            <person name="Pukall R."/>
            <person name="Woyke T."/>
            <person name="Bristow J."/>
            <person name="Eisen J.A."/>
            <person name="Markowitz V."/>
            <person name="Hugenholtz P."/>
            <person name="Kyrpides N.C."/>
            <person name="Klenk H.P."/>
            <person name="Detter J.C."/>
        </authorList>
    </citation>
    <scope>NUCLEOTIDE SEQUENCE [LARGE SCALE GENOMIC DNA]</scope>
    <source>
        <strain evidence="4">ATCC 700841 / DSM 12885 / JCM 10246 / 7p75a</strain>
    </source>
</reference>
<organism evidence="3 4">
    <name type="scientific">Thermaerobacter marianensis (strain ATCC 700841 / DSM 12885 / JCM 10246 / 7p75a)</name>
    <dbReference type="NCBI Taxonomy" id="644966"/>
    <lineage>
        <taxon>Bacteria</taxon>
        <taxon>Bacillati</taxon>
        <taxon>Bacillota</taxon>
        <taxon>Clostridia</taxon>
        <taxon>Eubacteriales</taxon>
        <taxon>Clostridiales Family XVII. Incertae Sedis</taxon>
        <taxon>Thermaerobacter</taxon>
    </lineage>
</organism>
<name>E6SG78_THEM7</name>
<dbReference type="InterPro" id="IPR008927">
    <property type="entry name" value="6-PGluconate_DH-like_C_sf"/>
</dbReference>
<dbReference type="Proteomes" id="UP000008915">
    <property type="component" value="Chromosome"/>
</dbReference>
<dbReference type="Gene3D" id="1.10.1040.20">
    <property type="entry name" value="ProC-like, C-terminal domain"/>
    <property type="match status" value="1"/>
</dbReference>
<protein>
    <recommendedName>
        <fullName evidence="2">DUF2520 domain-containing protein</fullName>
    </recommendedName>
</protein>
<evidence type="ECO:0000313" key="4">
    <source>
        <dbReference type="Proteomes" id="UP000008915"/>
    </source>
</evidence>
<dbReference type="Gene3D" id="3.40.50.720">
    <property type="entry name" value="NAD(P)-binding Rossmann-like Domain"/>
    <property type="match status" value="1"/>
</dbReference>
<sequence>MAEGAPAPAVLLIGPGRAGRALALGWHAAGVPVPWVVGRREEPARDLARAVGGRALSWEGLLDRGLPGPWPPVVVLAVPDRAVEPAAEALAGRLAAVPPGRRPRYALHLSGALGLGPLASLERLGLAVEVFHPLLPLAGEPLPSGAAGPAGGRPGGPAGGLPATPPGGRPATPPGGPARRDPLAGAYVTVVYAPGQGRAPVGPALARALGATAVPWPGATGRQLALYHAAATLAANGVTALLWAAEELLRHAGYPGVGGPAAGPAGSTGGGCPAGGGPAPSATAAATAPAGAAAAVPSGPAAAAPSGPAGRGDPARPPEGAGARAPLLALAGTALRAVAERGPLAALTGPITRGDAVTVARHLEALEALAPEAGSAGGLDPGPAGRYRLAAALVLAAASRAGAPRSGLDAVARLLGRRGDGPDGTGIGPG</sequence>
<evidence type="ECO:0000259" key="2">
    <source>
        <dbReference type="Pfam" id="PF10728"/>
    </source>
</evidence>
<keyword evidence="4" id="KW-1185">Reference proteome</keyword>